<dbReference type="RefSeq" id="YP_009227277.1">
    <property type="nucleotide sequence ID" value="NC_029132.1"/>
</dbReference>
<accession>A0A0Y0A759</accession>
<keyword evidence="1" id="KW-0812">Transmembrane</keyword>
<evidence type="ECO:0000313" key="2">
    <source>
        <dbReference type="EMBL" id="AMB17057.1"/>
    </source>
</evidence>
<proteinExistence type="predicted"/>
<dbReference type="KEGG" id="vg:26828078"/>
<dbReference type="Pfam" id="PF05473">
    <property type="entry name" value="UL45"/>
    <property type="match status" value="1"/>
</dbReference>
<feature type="transmembrane region" description="Helical" evidence="1">
    <location>
        <begin position="24"/>
        <end position="45"/>
    </location>
</feature>
<gene>
    <name evidence="2" type="primary">UL45</name>
</gene>
<evidence type="ECO:0000313" key="3">
    <source>
        <dbReference type="Proteomes" id="UP000169848"/>
    </source>
</evidence>
<dbReference type="InterPro" id="IPR016187">
    <property type="entry name" value="CTDL_fold"/>
</dbReference>
<keyword evidence="1" id="KW-0472">Membrane</keyword>
<keyword evidence="3" id="KW-1185">Reference proteome</keyword>
<dbReference type="Proteomes" id="UP000169848">
    <property type="component" value="Segment"/>
</dbReference>
<protein>
    <submittedName>
        <fullName evidence="2">Membrane protein</fullName>
    </submittedName>
</protein>
<organism evidence="2 3">
    <name type="scientific">Macropodid alphaherpesvirus 1</name>
    <dbReference type="NCBI Taxonomy" id="137443"/>
    <lineage>
        <taxon>Viruses</taxon>
        <taxon>Duplodnaviria</taxon>
        <taxon>Heunggongvirae</taxon>
        <taxon>Peploviricota</taxon>
        <taxon>Herviviricetes</taxon>
        <taxon>Herpesvirales</taxon>
        <taxon>Orthoherpesviridae</taxon>
        <taxon>Alphaherpesvirinae</taxon>
        <taxon>Simplexvirus</taxon>
        <taxon>Simplexvirus macropodidalpha1</taxon>
    </lineage>
</organism>
<sequence>MTTGHEDYPYLPLDQHTPNSRTSAAAWVCGGIVVGGLLTLCLIILATPSSSWSLPACEAGWTELNNGCITWDSTPVEYSQATQTCGGRSTLIPRIPARQLVNILRVATPGFAANNMWIRGDGIKTCLQLSTGDGGVSQTCDDLALCVCYYPRDLSGFAQIAIAVRRTLNLS</sequence>
<dbReference type="OrthoDB" id="19173at10239"/>
<reference evidence="2 3" key="1">
    <citation type="journal article" date="2016" name="BMC Genomics">
        <title>The first genome sequence of a metatherian herpesvirus: Macropodid herpesvirus 1.</title>
        <authorList>
            <person name="Vaz P.K."/>
            <person name="Mahony T.J."/>
            <person name="Hartley C.A."/>
            <person name="Fowler E.V."/>
            <person name="Ficorilli N."/>
            <person name="Lee S.W."/>
            <person name="Gilkerson J.R."/>
            <person name="Browning G.F."/>
            <person name="Devlin J.M."/>
        </authorList>
    </citation>
    <scope>NUCLEOTIDE SEQUENCE [LARGE SCALE GENOMIC DNA]</scope>
    <source>
        <strain evidence="2">MaHV1.3076/08</strain>
    </source>
</reference>
<dbReference type="EMBL" id="KT594769">
    <property type="protein sequence ID" value="AMB17057.1"/>
    <property type="molecule type" value="Genomic_DNA"/>
</dbReference>
<keyword evidence="1" id="KW-1133">Transmembrane helix</keyword>
<dbReference type="SUPFAM" id="SSF56436">
    <property type="entry name" value="C-type lectin-like"/>
    <property type="match status" value="1"/>
</dbReference>
<evidence type="ECO:0000256" key="1">
    <source>
        <dbReference type="SAM" id="Phobius"/>
    </source>
</evidence>
<dbReference type="GeneID" id="26828078"/>
<name>A0A0Y0A759_9ALPH</name>